<dbReference type="PROSITE" id="PS50885">
    <property type="entry name" value="HAMP"/>
    <property type="match status" value="1"/>
</dbReference>
<dbReference type="Pfam" id="PF02743">
    <property type="entry name" value="dCache_1"/>
    <property type="match status" value="1"/>
</dbReference>
<evidence type="ECO:0000256" key="1">
    <source>
        <dbReference type="ARBA" id="ARBA00004651"/>
    </source>
</evidence>
<comment type="subcellular location">
    <subcellularLocation>
        <location evidence="1">Cell membrane</location>
        <topology evidence="1">Multi-pass membrane protein</topology>
    </subcellularLocation>
</comment>
<sequence length="938" mass="101883">MNEPGLPTFRFGLHTRLSLGVAAVVLAATFAIATYALHLVRGSMRASIAAEEMGRVSAISDAIDQKLGSRRILLQTFAESIQTQGFADAEALQVFLEKHGSLHQAFDNVALLDLNGNLVANLNGAQKNGSVNVKDRPYFVQTVATKAGVVSEPYRNRLNGLAQVAITQPVFDGDGRVQYVISGAINLKDRNILGAFGDVRFGKSGYLFIVTADGVVVDHPDTARILTDVRAASGGGNPDILRAMGGFEGTGEGADEAGVPSLYAFDRTERTNWIVGAMYPKAEAFAGIESIERGAWLGALTLSLLAGALALGVVRRRLKPLAELHRHMQSAQQSPGQASPIPASYARDEIGDLARTFDALMTQRLATELSLAHSEAQLRTIADNIPAMVSRVDASLRYTFVNARISALHDNAPLVGRSMPESRGDDYAVVKPYFERALAGETVILEKTGDPALGIGHRTFQAHYIPDLDADGAVRGVFAMTFDITEEVNIRKAVAEQEKRLRDVTDNIPALVGYFDRNQNCLFGNVRAREMAGLGDRPVEGTTMRSALGDPVYAQCQPYLPVMLSGKKVRFQVRTPLRGKEGFFQVNLIPDTNPRGEVVGFYLMSFNITALKEAELRQAESELRLRTITDNMPALITYIDRDEKITFANATSREWLGLDPLQLLGRHLQDVAGREVYLSRRPMLARALAGERVEFEARTQRKGFERITQVIYVPDVRADGLTHGIFSLALDITALKLVEHKLIELARLDTLTGLPNRLAFNEYLPDAVLRGRLTGNAMALMFLDIDHFKTINDTFGHAVGDAVLVEYARRLTASVRGTDKVARLAGDEFVLVLENLSGTQAAATVAEKIVERVGKAPFVIEGQTIAVTTSIGIAFHRAADSSASAEELLARADAALYNAKAAGRNRFEFFLPAGGPRDPLMLDGSPSPSSADRSDIDG</sequence>
<feature type="domain" description="GGDEF" evidence="17">
    <location>
        <begin position="776"/>
        <end position="912"/>
    </location>
</feature>
<dbReference type="SUPFAM" id="SSF55073">
    <property type="entry name" value="Nucleotide cyclase"/>
    <property type="match status" value="1"/>
</dbReference>
<dbReference type="FunFam" id="3.30.70.270:FF:000001">
    <property type="entry name" value="Diguanylate cyclase domain protein"/>
    <property type="match status" value="1"/>
</dbReference>
<evidence type="ECO:0000259" key="15">
    <source>
        <dbReference type="PROSITE" id="PS50113"/>
    </source>
</evidence>
<feature type="transmembrane region" description="Helical" evidence="13">
    <location>
        <begin position="20"/>
        <end position="40"/>
    </location>
</feature>
<evidence type="ECO:0000259" key="17">
    <source>
        <dbReference type="PROSITE" id="PS50887"/>
    </source>
</evidence>
<dbReference type="PANTHER" id="PTHR44757">
    <property type="entry name" value="DIGUANYLATE CYCLASE DGCP"/>
    <property type="match status" value="1"/>
</dbReference>
<evidence type="ECO:0000259" key="14">
    <source>
        <dbReference type="PROSITE" id="PS50112"/>
    </source>
</evidence>
<dbReference type="NCBIfam" id="TIGR00229">
    <property type="entry name" value="sensory_box"/>
    <property type="match status" value="2"/>
</dbReference>
<dbReference type="PROSITE" id="PS50113">
    <property type="entry name" value="PAC"/>
    <property type="match status" value="1"/>
</dbReference>
<feature type="region of interest" description="Disordered" evidence="12">
    <location>
        <begin position="917"/>
        <end position="938"/>
    </location>
</feature>
<keyword evidence="3" id="KW-0597">Phosphoprotein</keyword>
<keyword evidence="9 13" id="KW-1133">Transmembrane helix</keyword>
<keyword evidence="4" id="KW-0808">Transferase</keyword>
<dbReference type="Gene3D" id="6.10.340.10">
    <property type="match status" value="1"/>
</dbReference>
<evidence type="ECO:0000256" key="8">
    <source>
        <dbReference type="ARBA" id="ARBA00022840"/>
    </source>
</evidence>
<dbReference type="SMART" id="SM00091">
    <property type="entry name" value="PAS"/>
    <property type="match status" value="3"/>
</dbReference>
<name>A0A679J8R0_VARPD</name>
<keyword evidence="8" id="KW-0067">ATP-binding</keyword>
<feature type="domain" description="HAMP" evidence="16">
    <location>
        <begin position="315"/>
        <end position="369"/>
    </location>
</feature>
<proteinExistence type="predicted"/>
<dbReference type="InterPro" id="IPR013656">
    <property type="entry name" value="PAS_4"/>
</dbReference>
<dbReference type="RefSeq" id="WP_339090606.1">
    <property type="nucleotide sequence ID" value="NZ_LR743507.1"/>
</dbReference>
<keyword evidence="2" id="KW-1003">Cell membrane</keyword>
<reference evidence="18" key="1">
    <citation type="submission" date="2019-12" db="EMBL/GenBank/DDBJ databases">
        <authorList>
            <person name="Cremers G."/>
        </authorList>
    </citation>
    <scope>NUCLEOTIDE SEQUENCE</scope>
    <source>
        <strain evidence="18">Vvax</strain>
    </source>
</reference>
<organism evidence="18">
    <name type="scientific">Variovorax paradoxus</name>
    <dbReference type="NCBI Taxonomy" id="34073"/>
    <lineage>
        <taxon>Bacteria</taxon>
        <taxon>Pseudomonadati</taxon>
        <taxon>Pseudomonadota</taxon>
        <taxon>Betaproteobacteria</taxon>
        <taxon>Burkholderiales</taxon>
        <taxon>Comamonadaceae</taxon>
        <taxon>Variovorax</taxon>
    </lineage>
</organism>
<dbReference type="Gene3D" id="3.30.450.20">
    <property type="entry name" value="PAS domain"/>
    <property type="match status" value="4"/>
</dbReference>
<evidence type="ECO:0000256" key="2">
    <source>
        <dbReference type="ARBA" id="ARBA00022475"/>
    </source>
</evidence>
<dbReference type="GO" id="GO:0005886">
    <property type="term" value="C:plasma membrane"/>
    <property type="evidence" value="ECO:0007669"/>
    <property type="project" value="UniProtKB-SubCell"/>
</dbReference>
<dbReference type="CDD" id="cd01949">
    <property type="entry name" value="GGDEF"/>
    <property type="match status" value="1"/>
</dbReference>
<dbReference type="PROSITE" id="PS50887">
    <property type="entry name" value="GGDEF"/>
    <property type="match status" value="1"/>
</dbReference>
<evidence type="ECO:0000256" key="13">
    <source>
        <dbReference type="SAM" id="Phobius"/>
    </source>
</evidence>
<dbReference type="InterPro" id="IPR000014">
    <property type="entry name" value="PAS"/>
</dbReference>
<evidence type="ECO:0000256" key="12">
    <source>
        <dbReference type="SAM" id="MobiDB-lite"/>
    </source>
</evidence>
<dbReference type="Pfam" id="PF00990">
    <property type="entry name" value="GGDEF"/>
    <property type="match status" value="1"/>
</dbReference>
<dbReference type="InterPro" id="IPR029151">
    <property type="entry name" value="Sensor-like_sf"/>
</dbReference>
<keyword evidence="10" id="KW-0902">Two-component regulatory system</keyword>
<dbReference type="GO" id="GO:0000160">
    <property type="term" value="P:phosphorelay signal transduction system"/>
    <property type="evidence" value="ECO:0007669"/>
    <property type="project" value="UniProtKB-KW"/>
</dbReference>
<dbReference type="EMBL" id="LR743507">
    <property type="protein sequence ID" value="CAA2104939.1"/>
    <property type="molecule type" value="Genomic_DNA"/>
</dbReference>
<dbReference type="InterPro" id="IPR000700">
    <property type="entry name" value="PAS-assoc_C"/>
</dbReference>
<dbReference type="InterPro" id="IPR035965">
    <property type="entry name" value="PAS-like_dom_sf"/>
</dbReference>
<evidence type="ECO:0000313" key="18">
    <source>
        <dbReference type="EMBL" id="CAA2104939.1"/>
    </source>
</evidence>
<protein>
    <submittedName>
        <fullName evidence="18">Putative signaling protein</fullName>
    </submittedName>
</protein>
<evidence type="ECO:0000256" key="5">
    <source>
        <dbReference type="ARBA" id="ARBA00022692"/>
    </source>
</evidence>
<keyword evidence="6" id="KW-0547">Nucleotide-binding</keyword>
<keyword evidence="11 13" id="KW-0472">Membrane</keyword>
<dbReference type="GO" id="GO:0005524">
    <property type="term" value="F:ATP binding"/>
    <property type="evidence" value="ECO:0007669"/>
    <property type="project" value="UniProtKB-KW"/>
</dbReference>
<evidence type="ECO:0000259" key="16">
    <source>
        <dbReference type="PROSITE" id="PS50885"/>
    </source>
</evidence>
<dbReference type="SMART" id="SM00267">
    <property type="entry name" value="GGDEF"/>
    <property type="match status" value="1"/>
</dbReference>
<gene>
    <name evidence="18" type="ORF">VVAX_03009</name>
</gene>
<accession>A0A679J8R0</accession>
<evidence type="ECO:0000256" key="3">
    <source>
        <dbReference type="ARBA" id="ARBA00022553"/>
    </source>
</evidence>
<dbReference type="InterPro" id="IPR052155">
    <property type="entry name" value="Biofilm_reg_signaling"/>
</dbReference>
<dbReference type="Pfam" id="PF08448">
    <property type="entry name" value="PAS_4"/>
    <property type="match status" value="3"/>
</dbReference>
<dbReference type="PROSITE" id="PS50112">
    <property type="entry name" value="PAS"/>
    <property type="match status" value="1"/>
</dbReference>
<evidence type="ECO:0000256" key="10">
    <source>
        <dbReference type="ARBA" id="ARBA00023012"/>
    </source>
</evidence>
<evidence type="ECO:0000256" key="9">
    <source>
        <dbReference type="ARBA" id="ARBA00022989"/>
    </source>
</evidence>
<dbReference type="CDD" id="cd12912">
    <property type="entry name" value="PDC2_MCP_like"/>
    <property type="match status" value="1"/>
</dbReference>
<evidence type="ECO:0000256" key="7">
    <source>
        <dbReference type="ARBA" id="ARBA00022777"/>
    </source>
</evidence>
<dbReference type="SUPFAM" id="SSF55785">
    <property type="entry name" value="PYP-like sensor domain (PAS domain)"/>
    <property type="match status" value="3"/>
</dbReference>
<evidence type="ECO:0000256" key="6">
    <source>
        <dbReference type="ARBA" id="ARBA00022741"/>
    </source>
</evidence>
<dbReference type="SUPFAM" id="SSF103190">
    <property type="entry name" value="Sensory domain-like"/>
    <property type="match status" value="1"/>
</dbReference>
<dbReference type="NCBIfam" id="TIGR00254">
    <property type="entry name" value="GGDEF"/>
    <property type="match status" value="1"/>
</dbReference>
<keyword evidence="5 13" id="KW-0812">Transmembrane</keyword>
<dbReference type="SMART" id="SM00304">
    <property type="entry name" value="HAMP"/>
    <property type="match status" value="1"/>
</dbReference>
<dbReference type="GO" id="GO:0016301">
    <property type="term" value="F:kinase activity"/>
    <property type="evidence" value="ECO:0007669"/>
    <property type="project" value="UniProtKB-KW"/>
</dbReference>
<dbReference type="InterPro" id="IPR043128">
    <property type="entry name" value="Rev_trsase/Diguanyl_cyclase"/>
</dbReference>
<dbReference type="AlphaFoldDB" id="A0A679J8R0"/>
<dbReference type="CDD" id="cd00130">
    <property type="entry name" value="PAS"/>
    <property type="match status" value="1"/>
</dbReference>
<evidence type="ECO:0000256" key="4">
    <source>
        <dbReference type="ARBA" id="ARBA00022679"/>
    </source>
</evidence>
<dbReference type="InterPro" id="IPR033479">
    <property type="entry name" value="dCache_1"/>
</dbReference>
<dbReference type="InterPro" id="IPR003660">
    <property type="entry name" value="HAMP_dom"/>
</dbReference>
<dbReference type="Gene3D" id="3.30.70.270">
    <property type="match status" value="1"/>
</dbReference>
<evidence type="ECO:0000256" key="11">
    <source>
        <dbReference type="ARBA" id="ARBA00023136"/>
    </source>
</evidence>
<dbReference type="CDD" id="cd12914">
    <property type="entry name" value="PDC1_DGC_like"/>
    <property type="match status" value="1"/>
</dbReference>
<keyword evidence="7" id="KW-0418">Kinase</keyword>
<feature type="domain" description="PAS" evidence="14">
    <location>
        <begin position="621"/>
        <end position="691"/>
    </location>
</feature>
<dbReference type="InterPro" id="IPR000160">
    <property type="entry name" value="GGDEF_dom"/>
</dbReference>
<dbReference type="PANTHER" id="PTHR44757:SF2">
    <property type="entry name" value="BIOFILM ARCHITECTURE MAINTENANCE PROTEIN MBAA"/>
    <property type="match status" value="1"/>
</dbReference>
<dbReference type="InterPro" id="IPR029787">
    <property type="entry name" value="Nucleotide_cyclase"/>
</dbReference>
<feature type="domain" description="PAC" evidence="15">
    <location>
        <begin position="567"/>
        <end position="620"/>
    </location>
</feature>